<dbReference type="InterPro" id="IPR022963">
    <property type="entry name" value="Galactokinase_bac"/>
</dbReference>
<dbReference type="InterPro" id="IPR013750">
    <property type="entry name" value="GHMP_kinase_C_dom"/>
</dbReference>
<dbReference type="AlphaFoldDB" id="A0AAP7DIA4"/>
<evidence type="ECO:0000256" key="2">
    <source>
        <dbReference type="ARBA" id="ARBA00022490"/>
    </source>
</evidence>
<evidence type="ECO:0000259" key="14">
    <source>
        <dbReference type="Pfam" id="PF08544"/>
    </source>
</evidence>
<keyword evidence="10 11" id="KW-0119">Carbohydrate metabolism</keyword>
<feature type="domain" description="GHMP kinase N-terminal" evidence="13">
    <location>
        <begin position="94"/>
        <end position="181"/>
    </location>
</feature>
<dbReference type="Pfam" id="PF08544">
    <property type="entry name" value="GHMP_kinases_C"/>
    <property type="match status" value="1"/>
</dbReference>
<evidence type="ECO:0000256" key="7">
    <source>
        <dbReference type="ARBA" id="ARBA00022840"/>
    </source>
</evidence>
<dbReference type="InterPro" id="IPR020568">
    <property type="entry name" value="Ribosomal_Su5_D2-typ_SF"/>
</dbReference>
<keyword evidence="7 11" id="KW-0067">ATP-binding</keyword>
<dbReference type="Gene3D" id="3.30.230.10">
    <property type="match status" value="1"/>
</dbReference>
<organism evidence="16 17">
    <name type="scientific">Paenibacillus alvei</name>
    <name type="common">Bacillus alvei</name>
    <dbReference type="NCBI Taxonomy" id="44250"/>
    <lineage>
        <taxon>Bacteria</taxon>
        <taxon>Bacillati</taxon>
        <taxon>Bacillota</taxon>
        <taxon>Bacilli</taxon>
        <taxon>Bacillales</taxon>
        <taxon>Paenibacillaceae</taxon>
        <taxon>Paenibacillus</taxon>
    </lineage>
</organism>
<evidence type="ECO:0000313" key="17">
    <source>
        <dbReference type="Proteomes" id="UP000552038"/>
    </source>
</evidence>
<evidence type="ECO:0000256" key="6">
    <source>
        <dbReference type="ARBA" id="ARBA00022777"/>
    </source>
</evidence>
<dbReference type="PIRSF" id="PIRSF000530">
    <property type="entry name" value="Galactokinase"/>
    <property type="match status" value="1"/>
</dbReference>
<dbReference type="GO" id="GO:0005829">
    <property type="term" value="C:cytosol"/>
    <property type="evidence" value="ECO:0007669"/>
    <property type="project" value="TreeGrafter"/>
</dbReference>
<protein>
    <recommendedName>
        <fullName evidence="11 12">Galactokinase</fullName>
        <ecNumber evidence="11 12">2.7.1.6</ecNumber>
    </recommendedName>
    <alternativeName>
        <fullName evidence="11">Galactose kinase</fullName>
    </alternativeName>
</protein>
<evidence type="ECO:0000256" key="10">
    <source>
        <dbReference type="ARBA" id="ARBA00023277"/>
    </source>
</evidence>
<evidence type="ECO:0000256" key="5">
    <source>
        <dbReference type="ARBA" id="ARBA00022741"/>
    </source>
</evidence>
<comment type="subcellular location">
    <subcellularLocation>
        <location evidence="11">Cytoplasm</location>
    </subcellularLocation>
</comment>
<dbReference type="SUPFAM" id="SSF55060">
    <property type="entry name" value="GHMP Kinase, C-terminal domain"/>
    <property type="match status" value="1"/>
</dbReference>
<dbReference type="HAMAP" id="MF_00246">
    <property type="entry name" value="Galactokinase"/>
    <property type="match status" value="1"/>
</dbReference>
<name>A0AAP7DIA4_PAEAL</name>
<evidence type="ECO:0000256" key="4">
    <source>
        <dbReference type="ARBA" id="ARBA00022723"/>
    </source>
</evidence>
<dbReference type="GO" id="GO:0006012">
    <property type="term" value="P:galactose metabolic process"/>
    <property type="evidence" value="ECO:0007669"/>
    <property type="project" value="UniProtKB-UniRule"/>
</dbReference>
<keyword evidence="6 11" id="KW-0418">Kinase</keyword>
<evidence type="ECO:0000256" key="12">
    <source>
        <dbReference type="NCBIfam" id="TIGR00131"/>
    </source>
</evidence>
<evidence type="ECO:0000313" key="16">
    <source>
        <dbReference type="EMBL" id="NOJ70705.1"/>
    </source>
</evidence>
<evidence type="ECO:0000256" key="11">
    <source>
        <dbReference type="HAMAP-Rule" id="MF_00246"/>
    </source>
</evidence>
<keyword evidence="9 11" id="KW-0299">Galactose metabolism</keyword>
<dbReference type="RefSeq" id="WP_163977381.1">
    <property type="nucleotide sequence ID" value="NZ_JABFOR010000008.1"/>
</dbReference>
<dbReference type="EC" id="2.7.1.6" evidence="11 12"/>
<dbReference type="PANTHER" id="PTHR10457:SF7">
    <property type="entry name" value="GALACTOKINASE-RELATED"/>
    <property type="match status" value="1"/>
</dbReference>
<comment type="catalytic activity">
    <reaction evidence="11">
        <text>alpha-D-galactose + ATP = alpha-D-galactose 1-phosphate + ADP + H(+)</text>
        <dbReference type="Rhea" id="RHEA:13553"/>
        <dbReference type="ChEBI" id="CHEBI:15378"/>
        <dbReference type="ChEBI" id="CHEBI:28061"/>
        <dbReference type="ChEBI" id="CHEBI:30616"/>
        <dbReference type="ChEBI" id="CHEBI:58336"/>
        <dbReference type="ChEBI" id="CHEBI:456216"/>
        <dbReference type="EC" id="2.7.1.6"/>
    </reaction>
</comment>
<gene>
    <name evidence="11" type="primary">galK</name>
    <name evidence="16" type="ORF">HMI46_09075</name>
</gene>
<keyword evidence="5 11" id="KW-0547">Nucleotide-binding</keyword>
<evidence type="ECO:0000259" key="15">
    <source>
        <dbReference type="Pfam" id="PF10509"/>
    </source>
</evidence>
<feature type="binding site" evidence="11">
    <location>
        <begin position="124"/>
        <end position="130"/>
    </location>
    <ligand>
        <name>ATP</name>
        <dbReference type="ChEBI" id="CHEBI:30616"/>
    </ligand>
</feature>
<dbReference type="PROSITE" id="PS00627">
    <property type="entry name" value="GHMP_KINASES_ATP"/>
    <property type="match status" value="1"/>
</dbReference>
<comment type="function">
    <text evidence="11">Catalyzes the transfer of the gamma-phosphate of ATP to D-galactose to form alpha-D-galactose-1-phosphate (Gal-1-P).</text>
</comment>
<feature type="binding site" evidence="11">
    <location>
        <position position="130"/>
    </location>
    <ligand>
        <name>Mg(2+)</name>
        <dbReference type="ChEBI" id="CHEBI:18420"/>
    </ligand>
</feature>
<feature type="binding site" evidence="11">
    <location>
        <begin position="35"/>
        <end position="38"/>
    </location>
    <ligand>
        <name>substrate</name>
    </ligand>
</feature>
<evidence type="ECO:0000256" key="3">
    <source>
        <dbReference type="ARBA" id="ARBA00022679"/>
    </source>
</evidence>
<feature type="active site" description="Proton acceptor" evidence="11">
    <location>
        <position position="174"/>
    </location>
</feature>
<dbReference type="InterPro" id="IPR019741">
    <property type="entry name" value="Galactokinase_CS"/>
</dbReference>
<dbReference type="InterPro" id="IPR036554">
    <property type="entry name" value="GHMP_kinase_C_sf"/>
</dbReference>
<dbReference type="GO" id="GO:0005524">
    <property type="term" value="F:ATP binding"/>
    <property type="evidence" value="ECO:0007669"/>
    <property type="project" value="UniProtKB-UniRule"/>
</dbReference>
<accession>A0AAP7DIA4</accession>
<evidence type="ECO:0000256" key="1">
    <source>
        <dbReference type="ARBA" id="ARBA00006566"/>
    </source>
</evidence>
<dbReference type="FunFam" id="3.30.70.890:FF:000001">
    <property type="entry name" value="Galactokinase"/>
    <property type="match status" value="1"/>
</dbReference>
<dbReference type="NCBIfam" id="NF003705">
    <property type="entry name" value="PRK05322.1"/>
    <property type="match status" value="1"/>
</dbReference>
<dbReference type="PROSITE" id="PS00106">
    <property type="entry name" value="GALACTOKINASE"/>
    <property type="match status" value="1"/>
</dbReference>
<feature type="binding site" evidence="11">
    <location>
        <position position="224"/>
    </location>
    <ligand>
        <name>substrate</name>
    </ligand>
</feature>
<reference evidence="16 17" key="1">
    <citation type="submission" date="2020-05" db="EMBL/GenBank/DDBJ databases">
        <title>Whole genome sequencing and identification of novel metabolites from Paenibacillus alvei strain JR949.</title>
        <authorList>
            <person name="Rajendhran J."/>
            <person name="Sree Pranav P."/>
            <person name="Mahalakshmi B."/>
            <person name="Karthikeyan R."/>
        </authorList>
    </citation>
    <scope>NUCLEOTIDE SEQUENCE [LARGE SCALE GENOMIC DNA]</scope>
    <source>
        <strain evidence="16 17">JR949</strain>
    </source>
</reference>
<dbReference type="PRINTS" id="PR00473">
    <property type="entry name" value="GALCTOKINASE"/>
</dbReference>
<dbReference type="Pfam" id="PF10509">
    <property type="entry name" value="GalKase_gal_bdg"/>
    <property type="match status" value="1"/>
</dbReference>
<comment type="caution">
    <text evidence="11">Lacks conserved residue(s) required for the propagation of feature annotation.</text>
</comment>
<comment type="similarity">
    <text evidence="1 11">Belongs to the GHMP kinase family. GalK subfamily.</text>
</comment>
<evidence type="ECO:0000256" key="8">
    <source>
        <dbReference type="ARBA" id="ARBA00022842"/>
    </source>
</evidence>
<dbReference type="InterPro" id="IPR019539">
    <property type="entry name" value="GalKase_N"/>
</dbReference>
<keyword evidence="4 11" id="KW-0479">Metal-binding</keyword>
<comment type="pathway">
    <text evidence="11">Carbohydrate metabolism; galactose metabolism.</text>
</comment>
<dbReference type="InterPro" id="IPR014721">
    <property type="entry name" value="Ribsml_uS5_D2-typ_fold_subgr"/>
</dbReference>
<dbReference type="EMBL" id="JABFOR010000008">
    <property type="protein sequence ID" value="NOJ70705.1"/>
    <property type="molecule type" value="Genomic_DNA"/>
</dbReference>
<proteinExistence type="inferred from homology"/>
<comment type="caution">
    <text evidence="16">The sequence shown here is derived from an EMBL/GenBank/DDBJ whole genome shotgun (WGS) entry which is preliminary data.</text>
</comment>
<feature type="site" description="Transition state stabilizer" evidence="11">
    <location>
        <position position="29"/>
    </location>
</feature>
<keyword evidence="2 11" id="KW-0963">Cytoplasm</keyword>
<dbReference type="InterPro" id="IPR006206">
    <property type="entry name" value="Mevalonate/galactokinase"/>
</dbReference>
<dbReference type="InterPro" id="IPR006204">
    <property type="entry name" value="GHMP_kinase_N_dom"/>
</dbReference>
<dbReference type="Gene3D" id="3.30.70.890">
    <property type="entry name" value="GHMP kinase, C-terminal domain"/>
    <property type="match status" value="1"/>
</dbReference>
<dbReference type="Pfam" id="PF00288">
    <property type="entry name" value="GHMP_kinases_N"/>
    <property type="match status" value="1"/>
</dbReference>
<dbReference type="SUPFAM" id="SSF54211">
    <property type="entry name" value="Ribosomal protein S5 domain 2-like"/>
    <property type="match status" value="1"/>
</dbReference>
<dbReference type="NCBIfam" id="TIGR00131">
    <property type="entry name" value="gal_kin"/>
    <property type="match status" value="1"/>
</dbReference>
<keyword evidence="3 11" id="KW-0808">Transferase</keyword>
<dbReference type="GO" id="GO:0000287">
    <property type="term" value="F:magnesium ion binding"/>
    <property type="evidence" value="ECO:0007669"/>
    <property type="project" value="UniProtKB-UniRule"/>
</dbReference>
<feature type="domain" description="GHMP kinase C-terminal" evidence="14">
    <location>
        <begin position="286"/>
        <end position="367"/>
    </location>
</feature>
<feature type="binding site" evidence="11">
    <location>
        <position position="162"/>
    </location>
    <ligand>
        <name>Mg(2+)</name>
        <dbReference type="ChEBI" id="CHEBI:18420"/>
    </ligand>
</feature>
<keyword evidence="8 11" id="KW-0460">Magnesium</keyword>
<dbReference type="FunFam" id="3.30.230.10:FF:000017">
    <property type="entry name" value="Galactokinase"/>
    <property type="match status" value="1"/>
</dbReference>
<dbReference type="InterPro" id="IPR006203">
    <property type="entry name" value="GHMP_knse_ATP-bd_CS"/>
</dbReference>
<dbReference type="InterPro" id="IPR000705">
    <property type="entry name" value="Galactokinase"/>
</dbReference>
<dbReference type="PRINTS" id="PR00959">
    <property type="entry name" value="MEVGALKINASE"/>
</dbReference>
<sequence length="401" mass="44299">MEASKLLSRFEQQYGASPAPVRFFHAPGRVNLIGEHIDYNGGYVLPAALEFGTTLLIREREDHCVRLATTNFEYQLEIDVSALADAKQDQWTDYPIGVMNQLQQSDRGLTKGYELLFHGDIPNGAGLSSSASLEVVTAYALLTLEGHRIDRTDIALLSQRAENRFVGVNCGIMDQFAVAQGKVDHAILLLCDTLEYTHVPFQTDGYCLIIGNTNKRRGLVDSKYNERRAQCEEAVRALQAAYPHMTLLAHLTAEQFEAEADKIADDTVRARAAHVIAENDRVKQSVEALKNNDLIRFGELMNASHDSLRDLYEVSCEELDIMVKEARCIEGTLGSRMTGAGFGGCTVSLVREDAAEQFVARVGAAYEQQTGLHPEFYICRVGDGVRELAPLPKTAKIGKEG</sequence>
<dbReference type="GO" id="GO:0004335">
    <property type="term" value="F:galactokinase activity"/>
    <property type="evidence" value="ECO:0007669"/>
    <property type="project" value="UniProtKB-UniRule"/>
</dbReference>
<evidence type="ECO:0000256" key="9">
    <source>
        <dbReference type="ARBA" id="ARBA00023144"/>
    </source>
</evidence>
<evidence type="ECO:0000259" key="13">
    <source>
        <dbReference type="Pfam" id="PF00288"/>
    </source>
</evidence>
<dbReference type="PANTHER" id="PTHR10457">
    <property type="entry name" value="MEVALONATE KINASE/GALACTOKINASE"/>
    <property type="match status" value="1"/>
</dbReference>
<dbReference type="Proteomes" id="UP000552038">
    <property type="component" value="Unassembled WGS sequence"/>
</dbReference>
<feature type="domain" description="Galactokinase N-terminal" evidence="15">
    <location>
        <begin position="9"/>
        <end position="58"/>
    </location>
</feature>